<dbReference type="InParanoid" id="A0A0D1E0E8"/>
<evidence type="ECO:0000313" key="3">
    <source>
        <dbReference type="Proteomes" id="UP000000561"/>
    </source>
</evidence>
<accession>A0A0D1E0E8</accession>
<feature type="transmembrane region" description="Helical" evidence="1">
    <location>
        <begin position="259"/>
        <end position="278"/>
    </location>
</feature>
<keyword evidence="1" id="KW-0472">Membrane</keyword>
<dbReference type="EMBL" id="CM003144">
    <property type="protein sequence ID" value="KIS69689.1"/>
    <property type="molecule type" value="Genomic_DNA"/>
</dbReference>
<dbReference type="RefSeq" id="XP_011388561.1">
    <property type="nucleotide sequence ID" value="XM_011390259.1"/>
</dbReference>
<feature type="transmembrane region" description="Helical" evidence="1">
    <location>
        <begin position="199"/>
        <end position="220"/>
    </location>
</feature>
<proteinExistence type="predicted"/>
<reference evidence="2 3" key="1">
    <citation type="journal article" date="2006" name="Nature">
        <title>Insights from the genome of the biotrophic fungal plant pathogen Ustilago maydis.</title>
        <authorList>
            <person name="Kamper J."/>
            <person name="Kahmann R."/>
            <person name="Bolker M."/>
            <person name="Ma L.J."/>
            <person name="Brefort T."/>
            <person name="Saville B.J."/>
            <person name="Banuett F."/>
            <person name="Kronstad J.W."/>
            <person name="Gold S.E."/>
            <person name="Muller O."/>
            <person name="Perlin M.H."/>
            <person name="Wosten H.A."/>
            <person name="de Vries R."/>
            <person name="Ruiz-Herrera J."/>
            <person name="Reynaga-Pena C.G."/>
            <person name="Snetselaar K."/>
            <person name="McCann M."/>
            <person name="Perez-Martin J."/>
            <person name="Feldbrugge M."/>
            <person name="Basse C.W."/>
            <person name="Steinberg G."/>
            <person name="Ibeas J.I."/>
            <person name="Holloman W."/>
            <person name="Guzman P."/>
            <person name="Farman M."/>
            <person name="Stajich J.E."/>
            <person name="Sentandreu R."/>
            <person name="Gonzalez-Prieto J.M."/>
            <person name="Kennell J.C."/>
            <person name="Molina L."/>
            <person name="Schirawski J."/>
            <person name="Mendoza-Mendoza A."/>
            <person name="Greilinger D."/>
            <person name="Munch K."/>
            <person name="Rossel N."/>
            <person name="Scherer M."/>
            <person name="Vranes M."/>
            <person name="Ladendorf O."/>
            <person name="Vincon V."/>
            <person name="Fuchs U."/>
            <person name="Sandrock B."/>
            <person name="Meng S."/>
            <person name="Ho E.C."/>
            <person name="Cahill M.J."/>
            <person name="Boyce K.J."/>
            <person name="Klose J."/>
            <person name="Klosterman S.J."/>
            <person name="Deelstra H.J."/>
            <person name="Ortiz-Castellanos L."/>
            <person name="Li W."/>
            <person name="Sanchez-Alonso P."/>
            <person name="Schreier P.H."/>
            <person name="Hauser-Hahn I."/>
            <person name="Vaupel M."/>
            <person name="Koopmann E."/>
            <person name="Friedrich G."/>
            <person name="Voss H."/>
            <person name="Schluter T."/>
            <person name="Margolis J."/>
            <person name="Platt D."/>
            <person name="Swimmer C."/>
            <person name="Gnirke A."/>
            <person name="Chen F."/>
            <person name="Vysotskaia V."/>
            <person name="Mannhaupt G."/>
            <person name="Guldener U."/>
            <person name="Munsterkotter M."/>
            <person name="Haase D."/>
            <person name="Oesterheld M."/>
            <person name="Mewes H.W."/>
            <person name="Mauceli E.W."/>
            <person name="DeCaprio D."/>
            <person name="Wade C.M."/>
            <person name="Butler J."/>
            <person name="Young S."/>
            <person name="Jaffe D.B."/>
            <person name="Calvo S."/>
            <person name="Nusbaum C."/>
            <person name="Galagan J."/>
            <person name="Birren B.W."/>
        </authorList>
    </citation>
    <scope>NUCLEOTIDE SEQUENCE [LARGE SCALE GENOMIC DNA]</scope>
    <source>
        <strain evidence="3">DSM 14603 / FGSC 9021 / UM521</strain>
    </source>
</reference>
<dbReference type="AlphaFoldDB" id="A0A0D1E0E8"/>
<dbReference type="eggNOG" id="ENOG502TJSV">
    <property type="taxonomic scope" value="Eukaryota"/>
</dbReference>
<keyword evidence="3" id="KW-1185">Reference proteome</keyword>
<feature type="transmembrane region" description="Helical" evidence="1">
    <location>
        <begin position="298"/>
        <end position="320"/>
    </location>
</feature>
<sequence>MTSCLLQVVLGTAPIFAQFFLVISPAYLLWKVGRVPGIAIDISTESLVLLMAIHAYRYRDIYANPLSSDHLGKLLHLFGFGLLVLTVNYYQRRATLCQPPTDALYVEEQVHVQHDRWHETKQQDEEQQVESLVTLGSAETAVQTSAPSERKRVCFDPRLFASLVIWPFVTTLYTGEHSLLSRVISMYYAEPLNPFWPDLAIQLDLLFTLLELNALVVLLVRFTHQRRVVLNVASPSAHIGAMGIDTQSLKPSLPVPTSLWIFTGGLQLSAALTLLTLVDDLVSSIAHQRPQAEREILIFHLVGYSMQLLIWFGFFVFNHFSMARIIQRR</sequence>
<dbReference type="KEGG" id="uma:UMAG_02219"/>
<protein>
    <submittedName>
        <fullName evidence="2">Uncharacterized protein</fullName>
    </submittedName>
</protein>
<keyword evidence="1" id="KW-0812">Transmembrane</keyword>
<feature type="transmembrane region" description="Helical" evidence="1">
    <location>
        <begin position="6"/>
        <end position="30"/>
    </location>
</feature>
<gene>
    <name evidence="2" type="ORF">UMAG_02219</name>
</gene>
<evidence type="ECO:0000313" key="2">
    <source>
        <dbReference type="EMBL" id="KIS69689.1"/>
    </source>
</evidence>
<evidence type="ECO:0000256" key="1">
    <source>
        <dbReference type="SAM" id="Phobius"/>
    </source>
</evidence>
<dbReference type="OrthoDB" id="2544183at2759"/>
<organism evidence="2 3">
    <name type="scientific">Mycosarcoma maydis</name>
    <name type="common">Corn smut fungus</name>
    <name type="synonym">Ustilago maydis</name>
    <dbReference type="NCBI Taxonomy" id="5270"/>
    <lineage>
        <taxon>Eukaryota</taxon>
        <taxon>Fungi</taxon>
        <taxon>Dikarya</taxon>
        <taxon>Basidiomycota</taxon>
        <taxon>Ustilaginomycotina</taxon>
        <taxon>Ustilaginomycetes</taxon>
        <taxon>Ustilaginales</taxon>
        <taxon>Ustilaginaceae</taxon>
        <taxon>Mycosarcoma</taxon>
    </lineage>
</organism>
<feature type="transmembrane region" description="Helical" evidence="1">
    <location>
        <begin position="70"/>
        <end position="90"/>
    </location>
</feature>
<dbReference type="GeneID" id="23563020"/>
<name>A0A0D1E0E8_MYCMD</name>
<dbReference type="VEuPathDB" id="FungiDB:UMAG_02219"/>
<dbReference type="Proteomes" id="UP000000561">
    <property type="component" value="Chromosome 5"/>
</dbReference>
<feature type="transmembrane region" description="Helical" evidence="1">
    <location>
        <begin position="159"/>
        <end position="179"/>
    </location>
</feature>
<keyword evidence="1" id="KW-1133">Transmembrane helix</keyword>